<protein>
    <submittedName>
        <fullName evidence="1">Uncharacterized protein</fullName>
    </submittedName>
</protein>
<sequence>MVSPLARVAVPSARIPLGRAPCSAGPVKFFPVAKLPRVRAQPSPLPYAALYLSAFFLPAAASMAPSSNFCLVARCFPVSWSRPATSYRGCSYTRALVSLLTVGPTVGSSPASVMLGSKYFMSVLQLRRPPLCHAR</sequence>
<name>A0A804N3Z2_MAIZE</name>
<evidence type="ECO:0000313" key="2">
    <source>
        <dbReference type="Proteomes" id="UP000007305"/>
    </source>
</evidence>
<dbReference type="AlphaFoldDB" id="A0A804N3Z2"/>
<evidence type="ECO:0000313" key="1">
    <source>
        <dbReference type="EnsemblPlants" id="Zm00001eb133130_P001"/>
    </source>
</evidence>
<dbReference type="InParanoid" id="A0A804N3Z2"/>
<reference evidence="2" key="1">
    <citation type="submission" date="2015-12" db="EMBL/GenBank/DDBJ databases">
        <title>Update maize B73 reference genome by single molecule sequencing technologies.</title>
        <authorList>
            <consortium name="Maize Genome Sequencing Project"/>
            <person name="Ware D."/>
        </authorList>
    </citation>
    <scope>NUCLEOTIDE SEQUENCE [LARGE SCALE GENOMIC DNA]</scope>
    <source>
        <strain evidence="2">cv. B73</strain>
    </source>
</reference>
<dbReference type="Proteomes" id="UP000007305">
    <property type="component" value="Chromosome 3"/>
</dbReference>
<keyword evidence="2" id="KW-1185">Reference proteome</keyword>
<dbReference type="Gramene" id="Zm00001eb133130_T001">
    <property type="protein sequence ID" value="Zm00001eb133130_P001"/>
    <property type="gene ID" value="Zm00001eb133130"/>
</dbReference>
<accession>A0A804N3Z2</accession>
<proteinExistence type="predicted"/>
<reference evidence="1" key="3">
    <citation type="submission" date="2021-05" db="UniProtKB">
        <authorList>
            <consortium name="EnsemblPlants"/>
        </authorList>
    </citation>
    <scope>IDENTIFICATION</scope>
    <source>
        <strain evidence="1">cv. B73</strain>
    </source>
</reference>
<reference evidence="1" key="2">
    <citation type="submission" date="2019-07" db="EMBL/GenBank/DDBJ databases">
        <authorList>
            <person name="Seetharam A."/>
            <person name="Woodhouse M."/>
            <person name="Cannon E."/>
        </authorList>
    </citation>
    <scope>NUCLEOTIDE SEQUENCE [LARGE SCALE GENOMIC DNA]</scope>
    <source>
        <strain evidence="1">cv. B73</strain>
    </source>
</reference>
<organism evidence="1 2">
    <name type="scientific">Zea mays</name>
    <name type="common">Maize</name>
    <dbReference type="NCBI Taxonomy" id="4577"/>
    <lineage>
        <taxon>Eukaryota</taxon>
        <taxon>Viridiplantae</taxon>
        <taxon>Streptophyta</taxon>
        <taxon>Embryophyta</taxon>
        <taxon>Tracheophyta</taxon>
        <taxon>Spermatophyta</taxon>
        <taxon>Magnoliopsida</taxon>
        <taxon>Liliopsida</taxon>
        <taxon>Poales</taxon>
        <taxon>Poaceae</taxon>
        <taxon>PACMAD clade</taxon>
        <taxon>Panicoideae</taxon>
        <taxon>Andropogonodae</taxon>
        <taxon>Andropogoneae</taxon>
        <taxon>Tripsacinae</taxon>
        <taxon>Zea</taxon>
    </lineage>
</organism>
<dbReference type="EnsemblPlants" id="Zm00001eb133130_T001">
    <property type="protein sequence ID" value="Zm00001eb133130_P001"/>
    <property type="gene ID" value="Zm00001eb133130"/>
</dbReference>